<evidence type="ECO:0000313" key="3">
    <source>
        <dbReference type="Proteomes" id="UP000799779"/>
    </source>
</evidence>
<protein>
    <submittedName>
        <fullName evidence="2">Uncharacterized protein</fullName>
    </submittedName>
</protein>
<name>A0A6A5WYB7_9PLEO</name>
<keyword evidence="3" id="KW-1185">Reference proteome</keyword>
<reference evidence="2" key="1">
    <citation type="journal article" date="2020" name="Stud. Mycol.">
        <title>101 Dothideomycetes genomes: a test case for predicting lifestyles and emergence of pathogens.</title>
        <authorList>
            <person name="Haridas S."/>
            <person name="Albert R."/>
            <person name="Binder M."/>
            <person name="Bloem J."/>
            <person name="Labutti K."/>
            <person name="Salamov A."/>
            <person name="Andreopoulos B."/>
            <person name="Baker S."/>
            <person name="Barry K."/>
            <person name="Bills G."/>
            <person name="Bluhm B."/>
            <person name="Cannon C."/>
            <person name="Castanera R."/>
            <person name="Culley D."/>
            <person name="Daum C."/>
            <person name="Ezra D."/>
            <person name="Gonzalez J."/>
            <person name="Henrissat B."/>
            <person name="Kuo A."/>
            <person name="Liang C."/>
            <person name="Lipzen A."/>
            <person name="Lutzoni F."/>
            <person name="Magnuson J."/>
            <person name="Mondo S."/>
            <person name="Nolan M."/>
            <person name="Ohm R."/>
            <person name="Pangilinan J."/>
            <person name="Park H.-J."/>
            <person name="Ramirez L."/>
            <person name="Alfaro M."/>
            <person name="Sun H."/>
            <person name="Tritt A."/>
            <person name="Yoshinaga Y."/>
            <person name="Zwiers L.-H."/>
            <person name="Turgeon B."/>
            <person name="Goodwin S."/>
            <person name="Spatafora J."/>
            <person name="Crous P."/>
            <person name="Grigoriev I."/>
        </authorList>
    </citation>
    <scope>NUCLEOTIDE SEQUENCE</scope>
    <source>
        <strain evidence="2">CBS 123094</strain>
    </source>
</reference>
<sequence>MLAGLSFKDPPPLLDSNTSYSYHRSALVPGSTPNIVILGNRRAASRPHTHSLKELIKTPSSPLSQKHSTGITSVLQAFGTVAPGCIPSTFHDIVSLVHHLQAPPVLLCLSPPNVAQNKRSYQNERGRMLAAKRAHKCAVRLPICSVTLPPATNPPFQFAPQDKPTSLSGKDLFPLYTYPHQLPISSGLPSVALVGKTRIRVRARLSPKSAYPNPSHSKSTRFIPPHGAMVTTDETYHSRCITTPPSAHSWL</sequence>
<feature type="region of interest" description="Disordered" evidence="1">
    <location>
        <begin position="207"/>
        <end position="227"/>
    </location>
</feature>
<proteinExistence type="predicted"/>
<organism evidence="2 3">
    <name type="scientific">Amniculicola lignicola CBS 123094</name>
    <dbReference type="NCBI Taxonomy" id="1392246"/>
    <lineage>
        <taxon>Eukaryota</taxon>
        <taxon>Fungi</taxon>
        <taxon>Dikarya</taxon>
        <taxon>Ascomycota</taxon>
        <taxon>Pezizomycotina</taxon>
        <taxon>Dothideomycetes</taxon>
        <taxon>Pleosporomycetidae</taxon>
        <taxon>Pleosporales</taxon>
        <taxon>Amniculicolaceae</taxon>
        <taxon>Amniculicola</taxon>
    </lineage>
</organism>
<evidence type="ECO:0000256" key="1">
    <source>
        <dbReference type="SAM" id="MobiDB-lite"/>
    </source>
</evidence>
<gene>
    <name evidence="2" type="ORF">P154DRAFT_529231</name>
</gene>
<dbReference type="EMBL" id="ML977558">
    <property type="protein sequence ID" value="KAF2006813.1"/>
    <property type="molecule type" value="Genomic_DNA"/>
</dbReference>
<accession>A0A6A5WYB7</accession>
<evidence type="ECO:0000313" key="2">
    <source>
        <dbReference type="EMBL" id="KAF2006813.1"/>
    </source>
</evidence>
<dbReference type="Proteomes" id="UP000799779">
    <property type="component" value="Unassembled WGS sequence"/>
</dbReference>
<dbReference type="AlphaFoldDB" id="A0A6A5WYB7"/>